<dbReference type="InParanoid" id="A0A6P9AC72"/>
<evidence type="ECO:0000313" key="2">
    <source>
        <dbReference type="Proteomes" id="UP000515158"/>
    </source>
</evidence>
<proteinExistence type="predicted"/>
<keyword evidence="2" id="KW-1185">Reference proteome</keyword>
<name>A0A6P9AC72_THRPL</name>
<feature type="compositionally biased region" description="Low complexity" evidence="1">
    <location>
        <begin position="91"/>
        <end position="109"/>
    </location>
</feature>
<protein>
    <submittedName>
        <fullName evidence="3">Uncharacterized protein LOC117652614</fullName>
    </submittedName>
</protein>
<dbReference type="AlphaFoldDB" id="A0A6P9AC72"/>
<dbReference type="GeneID" id="117652614"/>
<gene>
    <name evidence="3" type="primary">LOC117652614</name>
</gene>
<feature type="region of interest" description="Disordered" evidence="1">
    <location>
        <begin position="1"/>
        <end position="33"/>
    </location>
</feature>
<dbReference type="KEGG" id="tpal:117652614"/>
<accession>A0A6P9AC72</accession>
<reference evidence="3" key="1">
    <citation type="submission" date="2025-08" db="UniProtKB">
        <authorList>
            <consortium name="RefSeq"/>
        </authorList>
    </citation>
    <scope>IDENTIFICATION</scope>
    <source>
        <tissue evidence="3">Total insect</tissue>
    </source>
</reference>
<dbReference type="RefSeq" id="XP_034253551.1">
    <property type="nucleotide sequence ID" value="XM_034397660.1"/>
</dbReference>
<sequence length="109" mass="11349">MHYNYSVGTHCGPGDRRTSGVPFVRSMDGPSDQSIAQGRAAAATPLQVQEQLPTVQVDGILEALACAKAAGCTPRRPSCCNACSNHPGDETSGSPTSSPSWVSSSSWRV</sequence>
<evidence type="ECO:0000313" key="3">
    <source>
        <dbReference type="RefSeq" id="XP_034253551.1"/>
    </source>
</evidence>
<organism evidence="3">
    <name type="scientific">Thrips palmi</name>
    <name type="common">Melon thrips</name>
    <dbReference type="NCBI Taxonomy" id="161013"/>
    <lineage>
        <taxon>Eukaryota</taxon>
        <taxon>Metazoa</taxon>
        <taxon>Ecdysozoa</taxon>
        <taxon>Arthropoda</taxon>
        <taxon>Hexapoda</taxon>
        <taxon>Insecta</taxon>
        <taxon>Pterygota</taxon>
        <taxon>Neoptera</taxon>
        <taxon>Paraneoptera</taxon>
        <taxon>Thysanoptera</taxon>
        <taxon>Terebrantia</taxon>
        <taxon>Thripoidea</taxon>
        <taxon>Thripidae</taxon>
        <taxon>Thrips</taxon>
    </lineage>
</organism>
<dbReference type="Proteomes" id="UP000515158">
    <property type="component" value="Unplaced"/>
</dbReference>
<evidence type="ECO:0000256" key="1">
    <source>
        <dbReference type="SAM" id="MobiDB-lite"/>
    </source>
</evidence>
<feature type="region of interest" description="Disordered" evidence="1">
    <location>
        <begin position="83"/>
        <end position="109"/>
    </location>
</feature>